<organism evidence="1 2">
    <name type="scientific">Xylophilus ampelinus</name>
    <dbReference type="NCBI Taxonomy" id="54067"/>
    <lineage>
        <taxon>Bacteria</taxon>
        <taxon>Pseudomonadati</taxon>
        <taxon>Pseudomonadota</taxon>
        <taxon>Betaproteobacteria</taxon>
        <taxon>Burkholderiales</taxon>
        <taxon>Xylophilus</taxon>
    </lineage>
</organism>
<dbReference type="Proteomes" id="UP000247540">
    <property type="component" value="Unassembled WGS sequence"/>
</dbReference>
<dbReference type="OrthoDB" id="9808993at2"/>
<dbReference type="AlphaFoldDB" id="A0A318SUC8"/>
<evidence type="ECO:0000313" key="1">
    <source>
        <dbReference type="EMBL" id="PYE73420.1"/>
    </source>
</evidence>
<dbReference type="RefSeq" id="WP_110466923.1">
    <property type="nucleotide sequence ID" value="NZ_JAMOFZ010000033.1"/>
</dbReference>
<comment type="caution">
    <text evidence="1">The sequence shown here is derived from an EMBL/GenBank/DDBJ whole genome shotgun (WGS) entry which is preliminary data.</text>
</comment>
<keyword evidence="2" id="KW-1185">Reference proteome</keyword>
<dbReference type="PANTHER" id="PTHR21174">
    <property type="match status" value="1"/>
</dbReference>
<dbReference type="InterPro" id="IPR009218">
    <property type="entry name" value="HD_phosphohydro"/>
</dbReference>
<evidence type="ECO:0000313" key="2">
    <source>
        <dbReference type="Proteomes" id="UP000247540"/>
    </source>
</evidence>
<proteinExistence type="predicted"/>
<dbReference type="GO" id="GO:0016787">
    <property type="term" value="F:hydrolase activity"/>
    <property type="evidence" value="ECO:0007669"/>
    <property type="project" value="UniProtKB-KW"/>
</dbReference>
<reference evidence="1 2" key="1">
    <citation type="submission" date="2018-06" db="EMBL/GenBank/DDBJ databases">
        <title>Genomic Encyclopedia of Type Strains, Phase III (KMG-III): the genomes of soil and plant-associated and newly described type strains.</title>
        <authorList>
            <person name="Whitman W."/>
        </authorList>
    </citation>
    <scope>NUCLEOTIDE SEQUENCE [LARGE SCALE GENOMIC DNA]</scope>
    <source>
        <strain evidence="1 2">CECT 7646</strain>
    </source>
</reference>
<dbReference type="PANTHER" id="PTHR21174:SF0">
    <property type="entry name" value="HD PHOSPHOHYDROLASE FAMILY PROTEIN-RELATED"/>
    <property type="match status" value="1"/>
</dbReference>
<gene>
    <name evidence="1" type="ORF">DFQ15_1347</name>
</gene>
<keyword evidence="1" id="KW-0378">Hydrolase</keyword>
<dbReference type="SUPFAM" id="SSF109604">
    <property type="entry name" value="HD-domain/PDEase-like"/>
    <property type="match status" value="1"/>
</dbReference>
<sequence>MRHAAHAPLLDHWHALGDALERTGPPGGAGEACWQREGRRLLRAWSAWPRRYHDVGHLAACLGHLDALPTPPQDPQAVALALWYHDAVYLPWSRKNEARSAEWARRYLRSQGLAEPLLAAVERHILATRDHLATDDPDTARVLDIDLAVLGAAPAVYQAFEQGVRQEYRWVPWQRYAAIRTAVLQGFLRRPRIYLHADFGAGRETAARQNLQRAIDALAQGRMYATARP</sequence>
<accession>A0A318SUC8</accession>
<dbReference type="EMBL" id="QJTC01000034">
    <property type="protein sequence ID" value="PYE73420.1"/>
    <property type="molecule type" value="Genomic_DNA"/>
</dbReference>
<name>A0A318SUC8_9BURK</name>
<protein>
    <submittedName>
        <fullName evidence="1">Putative metal-dependent HD superfamily phosphohydrolase</fullName>
    </submittedName>
</protein>